<keyword evidence="12" id="KW-0963">Cytoplasm</keyword>
<dbReference type="STRING" id="690879.TSACC_22436"/>
<dbReference type="EMBL" id="BDCO01000002">
    <property type="protein sequence ID" value="GAT34014.1"/>
    <property type="molecule type" value="Genomic_DNA"/>
</dbReference>
<evidence type="ECO:0000256" key="11">
    <source>
        <dbReference type="ARBA" id="ARBA00061444"/>
    </source>
</evidence>
<dbReference type="SMART" id="SM01400">
    <property type="entry name" value="Pribosyltran_N"/>
    <property type="match status" value="1"/>
</dbReference>
<comment type="catalytic activity">
    <reaction evidence="9 12">
        <text>D-ribose 5-phosphate + ATP = 5-phospho-alpha-D-ribose 1-diphosphate + AMP + H(+)</text>
        <dbReference type="Rhea" id="RHEA:15609"/>
        <dbReference type="ChEBI" id="CHEBI:15378"/>
        <dbReference type="ChEBI" id="CHEBI:30616"/>
        <dbReference type="ChEBI" id="CHEBI:58017"/>
        <dbReference type="ChEBI" id="CHEBI:78346"/>
        <dbReference type="ChEBI" id="CHEBI:456215"/>
        <dbReference type="EC" id="2.7.6.1"/>
    </reaction>
</comment>
<keyword evidence="2 12" id="KW-0808">Transferase</keyword>
<keyword evidence="3 12" id="KW-0479">Metal-binding</keyword>
<dbReference type="Gene3D" id="3.40.50.2020">
    <property type="match status" value="2"/>
</dbReference>
<evidence type="ECO:0000256" key="1">
    <source>
        <dbReference type="ARBA" id="ARBA00004996"/>
    </source>
</evidence>
<keyword evidence="7 12" id="KW-0067">ATP-binding</keyword>
<dbReference type="GO" id="GO:0004749">
    <property type="term" value="F:ribose phosphate diphosphokinase activity"/>
    <property type="evidence" value="ECO:0007669"/>
    <property type="project" value="UniProtKB-UniRule"/>
</dbReference>
<keyword evidence="15" id="KW-1185">Reference proteome</keyword>
<evidence type="ECO:0000256" key="5">
    <source>
        <dbReference type="ARBA" id="ARBA00022741"/>
    </source>
</evidence>
<feature type="active site" evidence="12">
    <location>
        <position position="196"/>
    </location>
</feature>
<dbReference type="GO" id="GO:0005737">
    <property type="term" value="C:cytoplasm"/>
    <property type="evidence" value="ECO:0007669"/>
    <property type="project" value="UniProtKB-SubCell"/>
</dbReference>
<comment type="subunit">
    <text evidence="12">Homohexamer.</text>
</comment>
<comment type="caution">
    <text evidence="14">The sequence shown here is derived from an EMBL/GenBank/DDBJ whole genome shotgun (WGS) entry which is preliminary data.</text>
</comment>
<protein>
    <recommendedName>
        <fullName evidence="12">Ribose-phosphate pyrophosphokinase</fullName>
        <shortName evidence="12">RPPK</shortName>
        <ecNumber evidence="12">2.7.6.1</ecNumber>
    </recommendedName>
    <alternativeName>
        <fullName evidence="12">5-phospho-D-ribosyl alpha-1-diphosphate synthase</fullName>
    </alternativeName>
    <alternativeName>
        <fullName evidence="12">Phosphoribosyl diphosphate synthase</fullName>
    </alternativeName>
    <alternativeName>
        <fullName evidence="12">Phosphoribosyl pyrophosphate synthase</fullName>
        <shortName evidence="12">P-Rib-PP synthase</shortName>
        <shortName evidence="12">PRPP synthase</shortName>
        <shortName evidence="12">PRPPase</shortName>
    </alternativeName>
</protein>
<dbReference type="SUPFAM" id="SSF53271">
    <property type="entry name" value="PRTase-like"/>
    <property type="match status" value="1"/>
</dbReference>
<feature type="domain" description="Ribose-phosphate pyrophosphokinase N-terminal" evidence="13">
    <location>
        <begin position="8"/>
        <end position="124"/>
    </location>
</feature>
<dbReference type="RefSeq" id="WP_084400438.1">
    <property type="nucleotide sequence ID" value="NZ_BDCO01000002.1"/>
</dbReference>
<name>A0A146GB17_TERSA</name>
<dbReference type="Proteomes" id="UP000076023">
    <property type="component" value="Unassembled WGS sequence"/>
</dbReference>
<accession>A0A146GB17</accession>
<dbReference type="GO" id="GO:0016301">
    <property type="term" value="F:kinase activity"/>
    <property type="evidence" value="ECO:0007669"/>
    <property type="project" value="UniProtKB-KW"/>
</dbReference>
<proteinExistence type="inferred from homology"/>
<dbReference type="FunFam" id="3.40.50.2020:FF:000001">
    <property type="entry name" value="Ribose-phosphate pyrophosphokinase"/>
    <property type="match status" value="1"/>
</dbReference>
<gene>
    <name evidence="12" type="primary">prs</name>
    <name evidence="14" type="ORF">TSACC_22436</name>
</gene>
<feature type="binding site" evidence="12">
    <location>
        <position position="222"/>
    </location>
    <ligand>
        <name>D-ribose 5-phosphate</name>
        <dbReference type="ChEBI" id="CHEBI:78346"/>
    </ligand>
</feature>
<dbReference type="NCBIfam" id="TIGR01251">
    <property type="entry name" value="ribP_PPkin"/>
    <property type="match status" value="1"/>
</dbReference>
<dbReference type="InterPro" id="IPR005946">
    <property type="entry name" value="Rib-P_diPkinase"/>
</dbReference>
<dbReference type="Pfam" id="PF13793">
    <property type="entry name" value="Pribosyltran_N"/>
    <property type="match status" value="1"/>
</dbReference>
<dbReference type="NCBIfam" id="NF002320">
    <property type="entry name" value="PRK01259.1"/>
    <property type="match status" value="1"/>
</dbReference>
<dbReference type="InterPro" id="IPR029099">
    <property type="entry name" value="Pribosyltran_N"/>
</dbReference>
<evidence type="ECO:0000256" key="6">
    <source>
        <dbReference type="ARBA" id="ARBA00022777"/>
    </source>
</evidence>
<comment type="function">
    <text evidence="10 12">Involved in the biosynthesis of the central metabolite phospho-alpha-D-ribosyl-1-pyrophosphate (PRPP) via the transfer of pyrophosphoryl group from ATP to 1-hydroxyl of ribose-5-phosphate (Rib-5-P).</text>
</comment>
<dbReference type="GO" id="GO:0005524">
    <property type="term" value="F:ATP binding"/>
    <property type="evidence" value="ECO:0007669"/>
    <property type="project" value="UniProtKB-KW"/>
</dbReference>
<evidence type="ECO:0000256" key="8">
    <source>
        <dbReference type="ARBA" id="ARBA00022842"/>
    </source>
</evidence>
<dbReference type="Pfam" id="PF14572">
    <property type="entry name" value="Pribosyl_synth"/>
    <property type="match status" value="1"/>
</dbReference>
<dbReference type="PANTHER" id="PTHR10210:SF41">
    <property type="entry name" value="RIBOSE-PHOSPHATE PYROPHOSPHOKINASE 1, CHLOROPLASTIC"/>
    <property type="match status" value="1"/>
</dbReference>
<comment type="subcellular location">
    <subcellularLocation>
        <location evidence="12">Cytoplasm</location>
    </subcellularLocation>
</comment>
<dbReference type="GO" id="GO:0000287">
    <property type="term" value="F:magnesium ion binding"/>
    <property type="evidence" value="ECO:0007669"/>
    <property type="project" value="UniProtKB-UniRule"/>
</dbReference>
<keyword evidence="8 12" id="KW-0460">Magnesium</keyword>
<sequence>MLDRTPEMKIFTGTAHPRLAQDICNYLGVPLCDATVSTFPDGETFVKINENIRGRDVFIVQPTCPPTNQNLMELLIMVDAARRASAARITVVIPFFGYARQDRKDQPRVPITAKLVANLIAAAGVHRVLTMDLHAQQLQGFFDIPVDHLYALPVMMNYLQELGLTDLVVVSPDVGGVKMASAYAQTLGAGLAIVVKRRKSASETEAITVIGEVEGKNVMIVDDLTETAGTLIGAAKILQSYGARNIYAGVSHAVLTDLAVERLKSSEIKELITTDSVPVRADSDARVKVLSVAALLGEGIRRIHDDESVSSLFEIKHPKNP</sequence>
<dbReference type="InterPro" id="IPR000836">
    <property type="entry name" value="PRTase_dom"/>
</dbReference>
<comment type="caution">
    <text evidence="12">Lacks conserved residue(s) required for the propagation of feature annotation.</text>
</comment>
<comment type="similarity">
    <text evidence="11 12">Belongs to the ribose-phosphate pyrophosphokinase family. Class I subfamily.</text>
</comment>
<dbReference type="CDD" id="cd06223">
    <property type="entry name" value="PRTases_typeI"/>
    <property type="match status" value="1"/>
</dbReference>
<keyword evidence="6 12" id="KW-0418">Kinase</keyword>
<dbReference type="FunCoup" id="A0A146GB17">
    <property type="interactions" value="604"/>
</dbReference>
<dbReference type="GO" id="GO:0006164">
    <property type="term" value="P:purine nucleotide biosynthetic process"/>
    <property type="evidence" value="ECO:0007669"/>
    <property type="project" value="TreeGrafter"/>
</dbReference>
<dbReference type="InterPro" id="IPR037515">
    <property type="entry name" value="Rib-P_diPkinase_bac"/>
</dbReference>
<keyword evidence="5 12" id="KW-0547">Nucleotide-binding</keyword>
<evidence type="ECO:0000256" key="12">
    <source>
        <dbReference type="HAMAP-Rule" id="MF_00583"/>
    </source>
</evidence>
<evidence type="ECO:0000256" key="2">
    <source>
        <dbReference type="ARBA" id="ARBA00022679"/>
    </source>
</evidence>
<keyword evidence="4 12" id="KW-0545">Nucleotide biosynthesis</keyword>
<dbReference type="AlphaFoldDB" id="A0A146GB17"/>
<feature type="binding site" evidence="12">
    <location>
        <begin position="41"/>
        <end position="43"/>
    </location>
    <ligand>
        <name>ATP</name>
        <dbReference type="ChEBI" id="CHEBI:30616"/>
    </ligand>
</feature>
<feature type="binding site" evidence="12">
    <location>
        <position position="134"/>
    </location>
    <ligand>
        <name>Mg(2+)</name>
        <dbReference type="ChEBI" id="CHEBI:18420"/>
    </ligand>
</feature>
<feature type="binding site" evidence="12">
    <location>
        <position position="198"/>
    </location>
    <ligand>
        <name>D-ribose 5-phosphate</name>
        <dbReference type="ChEBI" id="CHEBI:78346"/>
    </ligand>
</feature>
<comment type="cofactor">
    <cofactor evidence="12">
        <name>Mg(2+)</name>
        <dbReference type="ChEBI" id="CHEBI:18420"/>
    </cofactor>
    <text evidence="12">Binds 2 Mg(2+) ions per subunit.</text>
</comment>
<evidence type="ECO:0000256" key="9">
    <source>
        <dbReference type="ARBA" id="ARBA00049535"/>
    </source>
</evidence>
<feature type="binding site" evidence="12">
    <location>
        <position position="173"/>
    </location>
    <ligand>
        <name>Mg(2+)</name>
        <dbReference type="ChEBI" id="CHEBI:18420"/>
    </ligand>
</feature>
<reference evidence="15" key="1">
    <citation type="journal article" date="2017" name="Genome Announc.">
        <title>Draft Genome Sequence of Terrimicrobium sacchariphilum NM-5T, a Facultative Anaerobic Soil Bacterium of the Class Spartobacteria.</title>
        <authorList>
            <person name="Qiu Y.L."/>
            <person name="Tourlousse D.M."/>
            <person name="Matsuura N."/>
            <person name="Ohashi A."/>
            <person name="Sekiguchi Y."/>
        </authorList>
    </citation>
    <scope>NUCLEOTIDE SEQUENCE [LARGE SCALE GENOMIC DNA]</scope>
    <source>
        <strain evidence="15">NM-5</strain>
    </source>
</reference>
<evidence type="ECO:0000256" key="4">
    <source>
        <dbReference type="ARBA" id="ARBA00022727"/>
    </source>
</evidence>
<dbReference type="GO" id="GO:0002189">
    <property type="term" value="C:ribose phosphate diphosphokinase complex"/>
    <property type="evidence" value="ECO:0007669"/>
    <property type="project" value="TreeGrafter"/>
</dbReference>
<feature type="binding site" evidence="12">
    <location>
        <begin position="100"/>
        <end position="101"/>
    </location>
    <ligand>
        <name>ATP</name>
        <dbReference type="ChEBI" id="CHEBI:30616"/>
    </ligand>
</feature>
<dbReference type="UniPathway" id="UPA00087">
    <property type="reaction ID" value="UER00172"/>
</dbReference>
<dbReference type="PANTHER" id="PTHR10210">
    <property type="entry name" value="RIBOSE-PHOSPHATE DIPHOSPHOKINASE FAMILY MEMBER"/>
    <property type="match status" value="1"/>
</dbReference>
<evidence type="ECO:0000313" key="15">
    <source>
        <dbReference type="Proteomes" id="UP000076023"/>
    </source>
</evidence>
<evidence type="ECO:0000259" key="13">
    <source>
        <dbReference type="Pfam" id="PF13793"/>
    </source>
</evidence>
<evidence type="ECO:0000313" key="14">
    <source>
        <dbReference type="EMBL" id="GAT34014.1"/>
    </source>
</evidence>
<evidence type="ECO:0000256" key="7">
    <source>
        <dbReference type="ARBA" id="ARBA00022840"/>
    </source>
</evidence>
<dbReference type="InterPro" id="IPR029057">
    <property type="entry name" value="PRTase-like"/>
</dbReference>
<evidence type="ECO:0000256" key="3">
    <source>
        <dbReference type="ARBA" id="ARBA00022723"/>
    </source>
</evidence>
<evidence type="ECO:0000256" key="10">
    <source>
        <dbReference type="ARBA" id="ARBA00054914"/>
    </source>
</evidence>
<dbReference type="EC" id="2.7.6.1" evidence="12"/>
<comment type="pathway">
    <text evidence="1 12">Metabolic intermediate biosynthesis; 5-phospho-alpha-D-ribose 1-diphosphate biosynthesis; 5-phospho-alpha-D-ribose 1-diphosphate from D-ribose 5-phosphate (route I): step 1/1.</text>
</comment>
<organism evidence="14 15">
    <name type="scientific">Terrimicrobium sacchariphilum</name>
    <dbReference type="NCBI Taxonomy" id="690879"/>
    <lineage>
        <taxon>Bacteria</taxon>
        <taxon>Pseudomonadati</taxon>
        <taxon>Verrucomicrobiota</taxon>
        <taxon>Terrimicrobiia</taxon>
        <taxon>Terrimicrobiales</taxon>
        <taxon>Terrimicrobiaceae</taxon>
        <taxon>Terrimicrobium</taxon>
    </lineage>
</organism>
<dbReference type="GO" id="GO:0006015">
    <property type="term" value="P:5-phosphoribose 1-diphosphate biosynthetic process"/>
    <property type="evidence" value="ECO:0007669"/>
    <property type="project" value="UniProtKB-UniRule"/>
</dbReference>
<dbReference type="InParanoid" id="A0A146GB17"/>
<dbReference type="HAMAP" id="MF_00583_B">
    <property type="entry name" value="RibP_PPkinase_B"/>
    <property type="match status" value="1"/>
</dbReference>